<sequence>EENIPDESEQVQSELLKLIENGPSGNGSKFPGPPPKVTIVGAGTSGLCAGYELKKAGFDVTILEASSRVGGRVKTFREPHFAPGLHGEGGAMRIPAAHLLLDSYINKFKIGERFAFEMLNKFIYISGLDRTVPYGAEEDPEEGTFNHMLQTKDAKLLALFPGLKDNEKGKSCDRLFNEAVAEVKLYFQQAYGPSIEAMEKGGKKVSDEEKIAKVIAGYKAITERYDKHSLRSYFKEVAKWSEDAINLYDLGNAHVVFENGFIESFKDAFLSSNSGGATSGMTQLQVGMDAVPNAFVSAARGQDSLINDIKYGARVTSLSIRQTDTMSTRGSVGQIVTATYETSAGKTKSIDSDYLILAIPYTSQRAISKSKPFVPAQEMAIRDVRYVEVTKVLLQYKQRWWEKIFTENKQGLDGGLVSDLPIRYTMFPKTEGNSQFKCSDRGVIMAAYTFEQDATILGSLSPERRIRQAAENLDRIFPEANSLDLLEVGASQAFPSDELSGGSAFCYFGPEQKTNFLPVMTKPDWDFNKDGHYRVFFAGEQASFTHGWIQGAFEAGLRCVQQIWKVAMD</sequence>
<dbReference type="Proteomes" id="UP000070501">
    <property type="component" value="Unassembled WGS sequence"/>
</dbReference>
<dbReference type="Gene3D" id="1.10.10.1620">
    <property type="match status" value="1"/>
</dbReference>
<protein>
    <recommendedName>
        <fullName evidence="1">Amine oxidase domain-containing protein</fullName>
    </recommendedName>
</protein>
<dbReference type="InParanoid" id="A0A136INU2"/>
<gene>
    <name evidence="2" type="ORF">Micbo1qcDRAFT_112184</name>
</gene>
<keyword evidence="3" id="KW-1185">Reference proteome</keyword>
<dbReference type="OrthoDB" id="7777654at2759"/>
<feature type="domain" description="Amine oxidase" evidence="1">
    <location>
        <begin position="45"/>
        <end position="563"/>
    </location>
</feature>
<evidence type="ECO:0000313" key="3">
    <source>
        <dbReference type="Proteomes" id="UP000070501"/>
    </source>
</evidence>
<dbReference type="Pfam" id="PF01593">
    <property type="entry name" value="Amino_oxidase"/>
    <property type="match status" value="1"/>
</dbReference>
<dbReference type="AlphaFoldDB" id="A0A136INU2"/>
<dbReference type="InterPro" id="IPR050281">
    <property type="entry name" value="Flavin_monoamine_oxidase"/>
</dbReference>
<dbReference type="PANTHER" id="PTHR10742">
    <property type="entry name" value="FLAVIN MONOAMINE OXIDASE"/>
    <property type="match status" value="1"/>
</dbReference>
<evidence type="ECO:0000259" key="1">
    <source>
        <dbReference type="Pfam" id="PF01593"/>
    </source>
</evidence>
<proteinExistence type="predicted"/>
<dbReference type="InterPro" id="IPR036188">
    <property type="entry name" value="FAD/NAD-bd_sf"/>
</dbReference>
<dbReference type="PANTHER" id="PTHR10742:SF342">
    <property type="entry name" value="AMINE OXIDASE"/>
    <property type="match status" value="1"/>
</dbReference>
<dbReference type="STRING" id="196109.A0A136INU2"/>
<name>A0A136INU2_9PEZI</name>
<dbReference type="SUPFAM" id="SSF54373">
    <property type="entry name" value="FAD-linked reductases, C-terminal domain"/>
    <property type="match status" value="1"/>
</dbReference>
<dbReference type="Gene3D" id="3.90.660.10">
    <property type="match status" value="2"/>
</dbReference>
<feature type="non-terminal residue" evidence="2">
    <location>
        <position position="569"/>
    </location>
</feature>
<dbReference type="InterPro" id="IPR002937">
    <property type="entry name" value="Amino_oxidase"/>
</dbReference>
<dbReference type="EMBL" id="KQ964267">
    <property type="protein sequence ID" value="KXJ86600.1"/>
    <property type="molecule type" value="Genomic_DNA"/>
</dbReference>
<feature type="non-terminal residue" evidence="2">
    <location>
        <position position="1"/>
    </location>
</feature>
<dbReference type="GO" id="GO:0001716">
    <property type="term" value="F:L-amino-acid oxidase activity"/>
    <property type="evidence" value="ECO:0007669"/>
    <property type="project" value="TreeGrafter"/>
</dbReference>
<evidence type="ECO:0000313" key="2">
    <source>
        <dbReference type="EMBL" id="KXJ86600.1"/>
    </source>
</evidence>
<dbReference type="Gene3D" id="1.10.405.10">
    <property type="entry name" value="Guanine Nucleotide Dissociation Inhibitor, domain 1"/>
    <property type="match status" value="1"/>
</dbReference>
<dbReference type="SUPFAM" id="SSF51905">
    <property type="entry name" value="FAD/NAD(P)-binding domain"/>
    <property type="match status" value="1"/>
</dbReference>
<reference evidence="3" key="1">
    <citation type="submission" date="2016-02" db="EMBL/GenBank/DDBJ databases">
        <title>Draft genome sequence of Microdochium bolleyi, a fungal endophyte of beachgrass.</title>
        <authorList>
            <consortium name="DOE Joint Genome Institute"/>
            <person name="David A.S."/>
            <person name="May G."/>
            <person name="Haridas S."/>
            <person name="Lim J."/>
            <person name="Wang M."/>
            <person name="Labutti K."/>
            <person name="Lipzen A."/>
            <person name="Barry K."/>
            <person name="Grigoriev I.V."/>
        </authorList>
    </citation>
    <scope>NUCLEOTIDE SEQUENCE [LARGE SCALE GENOMIC DNA]</scope>
    <source>
        <strain evidence="3">J235TASD1</strain>
    </source>
</reference>
<organism evidence="2 3">
    <name type="scientific">Microdochium bolleyi</name>
    <dbReference type="NCBI Taxonomy" id="196109"/>
    <lineage>
        <taxon>Eukaryota</taxon>
        <taxon>Fungi</taxon>
        <taxon>Dikarya</taxon>
        <taxon>Ascomycota</taxon>
        <taxon>Pezizomycotina</taxon>
        <taxon>Sordariomycetes</taxon>
        <taxon>Xylariomycetidae</taxon>
        <taxon>Xylariales</taxon>
        <taxon>Microdochiaceae</taxon>
        <taxon>Microdochium</taxon>
    </lineage>
</organism>
<dbReference type="Gene3D" id="3.50.50.60">
    <property type="entry name" value="FAD/NAD(P)-binding domain"/>
    <property type="match status" value="1"/>
</dbReference>
<dbReference type="GO" id="GO:0009063">
    <property type="term" value="P:amino acid catabolic process"/>
    <property type="evidence" value="ECO:0007669"/>
    <property type="project" value="TreeGrafter"/>
</dbReference>
<accession>A0A136INU2</accession>